<evidence type="ECO:0000313" key="7">
    <source>
        <dbReference type="Proteomes" id="UP000229526"/>
    </source>
</evidence>
<comment type="cofactor">
    <cofactor evidence="1">
        <name>Mg(2+)</name>
        <dbReference type="ChEBI" id="CHEBI:18420"/>
    </cofactor>
</comment>
<keyword evidence="4" id="KW-0378">Hydrolase</keyword>
<dbReference type="InterPro" id="IPR008162">
    <property type="entry name" value="Pyrophosphatase"/>
</dbReference>
<dbReference type="InterPro" id="IPR036649">
    <property type="entry name" value="Pyrophosphatase_sf"/>
</dbReference>
<dbReference type="Pfam" id="PF00719">
    <property type="entry name" value="Pyrophosphatase"/>
    <property type="match status" value="1"/>
</dbReference>
<evidence type="ECO:0000256" key="1">
    <source>
        <dbReference type="ARBA" id="ARBA00001946"/>
    </source>
</evidence>
<comment type="caution">
    <text evidence="6">The sequence shown here is derived from an EMBL/GenBank/DDBJ whole genome shotgun (WGS) entry which is preliminary data.</text>
</comment>
<evidence type="ECO:0000256" key="3">
    <source>
        <dbReference type="ARBA" id="ARBA00022723"/>
    </source>
</evidence>
<dbReference type="GO" id="GO:0006796">
    <property type="term" value="P:phosphate-containing compound metabolic process"/>
    <property type="evidence" value="ECO:0007669"/>
    <property type="project" value="InterPro"/>
</dbReference>
<name>A0A2H0UK13_9BACT</name>
<keyword evidence="5" id="KW-0460">Magnesium</keyword>
<evidence type="ECO:0000313" key="6">
    <source>
        <dbReference type="EMBL" id="PIR86748.1"/>
    </source>
</evidence>
<dbReference type="AlphaFoldDB" id="A0A2H0UK13"/>
<dbReference type="GO" id="GO:0005737">
    <property type="term" value="C:cytoplasm"/>
    <property type="evidence" value="ECO:0007669"/>
    <property type="project" value="InterPro"/>
</dbReference>
<dbReference type="GO" id="GO:0004427">
    <property type="term" value="F:inorganic diphosphate phosphatase activity"/>
    <property type="evidence" value="ECO:0007669"/>
    <property type="project" value="UniProtKB-EC"/>
</dbReference>
<dbReference type="EC" id="3.6.1.1" evidence="2"/>
<protein>
    <recommendedName>
        <fullName evidence="2">inorganic diphosphatase</fullName>
        <ecNumber evidence="2">3.6.1.1</ecNumber>
    </recommendedName>
</protein>
<accession>A0A2H0UK13</accession>
<dbReference type="CDD" id="cd00412">
    <property type="entry name" value="pyrophosphatase"/>
    <property type="match status" value="1"/>
</dbReference>
<keyword evidence="3" id="KW-0479">Metal-binding</keyword>
<evidence type="ECO:0000256" key="5">
    <source>
        <dbReference type="ARBA" id="ARBA00022842"/>
    </source>
</evidence>
<dbReference type="EMBL" id="PFBD01000028">
    <property type="protein sequence ID" value="PIR86748.1"/>
    <property type="molecule type" value="Genomic_DNA"/>
</dbReference>
<evidence type="ECO:0000256" key="2">
    <source>
        <dbReference type="ARBA" id="ARBA00012146"/>
    </source>
</evidence>
<reference evidence="7" key="1">
    <citation type="submission" date="2017-09" db="EMBL/GenBank/DDBJ databases">
        <title>Depth-based differentiation of microbial function through sediment-hosted aquifers and enrichment of novel symbionts in the deep terrestrial subsurface.</title>
        <authorList>
            <person name="Probst A.J."/>
            <person name="Ladd B."/>
            <person name="Jarett J.K."/>
            <person name="Geller-Mcgrath D.E."/>
            <person name="Sieber C.M.K."/>
            <person name="Emerson J.B."/>
            <person name="Anantharaman K."/>
            <person name="Thomas B.C."/>
            <person name="Malmstrom R."/>
            <person name="Stieglmeier M."/>
            <person name="Klingl A."/>
            <person name="Woyke T."/>
            <person name="Ryan C.M."/>
            <person name="Banfield J.F."/>
        </authorList>
    </citation>
    <scope>NUCLEOTIDE SEQUENCE [LARGE SCALE GENOMIC DNA]</scope>
</reference>
<dbReference type="Gene3D" id="3.90.80.10">
    <property type="entry name" value="Inorganic pyrophosphatase"/>
    <property type="match status" value="1"/>
</dbReference>
<evidence type="ECO:0000256" key="4">
    <source>
        <dbReference type="ARBA" id="ARBA00022801"/>
    </source>
</evidence>
<dbReference type="SUPFAM" id="SSF50324">
    <property type="entry name" value="Inorganic pyrophosphatase"/>
    <property type="match status" value="1"/>
</dbReference>
<dbReference type="PROSITE" id="PS00387">
    <property type="entry name" value="PPASE"/>
    <property type="match status" value="1"/>
</dbReference>
<sequence>MEMHQGYSHFHRIKQDDAPQILNLFVEIQKGSVNKYEYNKEVGILELDRVLEGPTVYPTNYCDVPSTWNSGDNDPLDAVLFSSGEPLMPGILAKGRVIGMMEMLDGGEVDHKIICVNAKDARYDHVTHVDQLAPYERKDLATFMEIYKFAIKGPGAVKIGEFLGPEKAYELIKESMAEYEKKFGTSTKN</sequence>
<dbReference type="GO" id="GO:0000287">
    <property type="term" value="F:magnesium ion binding"/>
    <property type="evidence" value="ECO:0007669"/>
    <property type="project" value="InterPro"/>
</dbReference>
<organism evidence="6 7">
    <name type="scientific">Candidatus Harrisonbacteria bacterium CG10_big_fil_rev_8_21_14_0_10_49_15</name>
    <dbReference type="NCBI Taxonomy" id="1974587"/>
    <lineage>
        <taxon>Bacteria</taxon>
        <taxon>Candidatus Harrisoniibacteriota</taxon>
    </lineage>
</organism>
<proteinExistence type="predicted"/>
<dbReference type="Proteomes" id="UP000229526">
    <property type="component" value="Unassembled WGS sequence"/>
</dbReference>
<dbReference type="PANTHER" id="PTHR10286">
    <property type="entry name" value="INORGANIC PYROPHOSPHATASE"/>
    <property type="match status" value="1"/>
</dbReference>
<gene>
    <name evidence="6" type="ORF">COU11_04540</name>
</gene>